<comment type="cofactor">
    <cofactor evidence="1">
        <name>Mn(2+)</name>
        <dbReference type="ChEBI" id="CHEBI:29035"/>
    </cofactor>
    <text evidence="1">The Mn(2+) ion enhances activity.</text>
</comment>
<dbReference type="GO" id="GO:0016787">
    <property type="term" value="F:hydrolase activity"/>
    <property type="evidence" value="ECO:0007669"/>
    <property type="project" value="InterPro"/>
</dbReference>
<accession>A0A0J6WXY4</accession>
<keyword evidence="1" id="KW-0479">Metal-binding</keyword>
<feature type="binding site" evidence="1">
    <location>
        <position position="169"/>
    </location>
    <ligand>
        <name>Mn(2+)</name>
        <dbReference type="ChEBI" id="CHEBI:29035"/>
        <label>2</label>
    </ligand>
</feature>
<dbReference type="SUPFAM" id="SSF53187">
    <property type="entry name" value="Zn-dependent exopeptidases"/>
    <property type="match status" value="1"/>
</dbReference>
<dbReference type="Gene3D" id="3.40.630.10">
    <property type="entry name" value="Zn peptidases"/>
    <property type="match status" value="1"/>
</dbReference>
<evidence type="ECO:0000313" key="4">
    <source>
        <dbReference type="Proteomes" id="UP000036503"/>
    </source>
</evidence>
<dbReference type="Pfam" id="PF07687">
    <property type="entry name" value="M20_dimer"/>
    <property type="match status" value="1"/>
</dbReference>
<proteinExistence type="predicted"/>
<keyword evidence="4" id="KW-1185">Reference proteome</keyword>
<sequence>MMNIKKYVEAEVPRLIELRRHFHEYPEPSQQEFKTMEFIENILKELQIPNIRVPRGGILGTIDSGKPGFTVLMRADMDALPIKEDPVNLSKPKICVSKNDGYSHACGHDGHMSMLLTEGKILAEHTDEWEGKVILMFEEAEEFGERGGGHLLQYLADHAIHIDACFSTHVRWDIPVGKLAILDGGVMSGAFFFRTKINGKGGHGSRPDLSVNPIDAFLAFSTALQSFRMRAVSPDHCLTYSFGCIQAGHEPNIIPSDMMFAGSCRFFNDADGQLFREKFHQILKNECANFGCTSEMIEEQYFTVTTNDITCAKLAREAVSASLGPEALYQTEPWMASETFALTLARYPGILAFTGIMDPEIGSGANHHNAKFDIGEKGLTTGVEGALAYVLSLLKEKPDFSYFHPADLATMLKFM</sequence>
<organism evidence="3 4">
    <name type="scientific">Megasphaera cerevisiae DSM 20462</name>
    <dbReference type="NCBI Taxonomy" id="1122219"/>
    <lineage>
        <taxon>Bacteria</taxon>
        <taxon>Bacillati</taxon>
        <taxon>Bacillota</taxon>
        <taxon>Negativicutes</taxon>
        <taxon>Veillonellales</taxon>
        <taxon>Veillonellaceae</taxon>
        <taxon>Megasphaera</taxon>
    </lineage>
</organism>
<evidence type="ECO:0000256" key="1">
    <source>
        <dbReference type="PIRSR" id="PIRSR005962-1"/>
    </source>
</evidence>
<dbReference type="Pfam" id="PF01546">
    <property type="entry name" value="Peptidase_M20"/>
    <property type="match status" value="1"/>
</dbReference>
<feature type="domain" description="Peptidase M20 dimerisation" evidence="2">
    <location>
        <begin position="189"/>
        <end position="288"/>
    </location>
</feature>
<dbReference type="AlphaFoldDB" id="A0A0J6WXY4"/>
<dbReference type="PANTHER" id="PTHR11014:SF63">
    <property type="entry name" value="METALLOPEPTIDASE, PUTATIVE (AFU_ORTHOLOGUE AFUA_6G09600)-RELATED"/>
    <property type="match status" value="1"/>
</dbReference>
<evidence type="ECO:0000313" key="3">
    <source>
        <dbReference type="EMBL" id="KMO87489.1"/>
    </source>
</evidence>
<dbReference type="PATRIC" id="fig|1122219.3.peg.2067"/>
<dbReference type="Gene3D" id="3.30.70.360">
    <property type="match status" value="1"/>
</dbReference>
<dbReference type="InterPro" id="IPR011650">
    <property type="entry name" value="Peptidase_M20_dimer"/>
</dbReference>
<evidence type="ECO:0000259" key="2">
    <source>
        <dbReference type="Pfam" id="PF07687"/>
    </source>
</evidence>
<dbReference type="PANTHER" id="PTHR11014">
    <property type="entry name" value="PEPTIDASE M20 FAMILY MEMBER"/>
    <property type="match status" value="1"/>
</dbReference>
<keyword evidence="1" id="KW-0464">Manganese</keyword>
<dbReference type="NCBIfam" id="TIGR01891">
    <property type="entry name" value="amidohydrolases"/>
    <property type="match status" value="1"/>
</dbReference>
<dbReference type="SUPFAM" id="SSF55031">
    <property type="entry name" value="Bacterial exopeptidase dimerisation domain"/>
    <property type="match status" value="1"/>
</dbReference>
<dbReference type="InterPro" id="IPR017439">
    <property type="entry name" value="Amidohydrolase"/>
</dbReference>
<feature type="binding site" evidence="1">
    <location>
        <position position="368"/>
    </location>
    <ligand>
        <name>Mn(2+)</name>
        <dbReference type="ChEBI" id="CHEBI:29035"/>
        <label>2</label>
    </ligand>
</feature>
<feature type="binding site" evidence="1">
    <location>
        <position position="106"/>
    </location>
    <ligand>
        <name>Mn(2+)</name>
        <dbReference type="ChEBI" id="CHEBI:29035"/>
        <label>2</label>
    </ligand>
</feature>
<dbReference type="InterPro" id="IPR036264">
    <property type="entry name" value="Bact_exopeptidase_dim_dom"/>
</dbReference>
<feature type="binding site" evidence="1">
    <location>
        <position position="108"/>
    </location>
    <ligand>
        <name>Mn(2+)</name>
        <dbReference type="ChEBI" id="CHEBI:29035"/>
        <label>2</label>
    </ligand>
</feature>
<dbReference type="InParanoid" id="A0A0J6WXY4"/>
<dbReference type="InterPro" id="IPR002933">
    <property type="entry name" value="Peptidase_M20"/>
</dbReference>
<dbReference type="Proteomes" id="UP000036503">
    <property type="component" value="Unassembled WGS sequence"/>
</dbReference>
<reference evidence="3 4" key="1">
    <citation type="submission" date="2015-06" db="EMBL/GenBank/DDBJ databases">
        <title>Draft genome sequence of beer spoilage bacterium Megasphaera cerevisiae type strain 20462.</title>
        <authorList>
            <person name="Kutumbaka K."/>
            <person name="Pasmowitz J."/>
            <person name="Mategko J."/>
            <person name="Reyes D."/>
            <person name="Friedrich A."/>
            <person name="Han S."/>
            <person name="Martens-Habbena W."/>
            <person name="Neal-McKinney J."/>
            <person name="Janagama H.K."/>
            <person name="Nadala C."/>
            <person name="Samadpour M."/>
        </authorList>
    </citation>
    <scope>NUCLEOTIDE SEQUENCE [LARGE SCALE GENOMIC DNA]</scope>
    <source>
        <strain evidence="3 4">DSM 20462</strain>
    </source>
</reference>
<name>A0A0J6WXY4_9FIRM</name>
<dbReference type="PIRSF" id="PIRSF005962">
    <property type="entry name" value="Pept_M20D_amidohydro"/>
    <property type="match status" value="1"/>
</dbReference>
<dbReference type="EMBL" id="LEKT01000005">
    <property type="protein sequence ID" value="KMO87489.1"/>
    <property type="molecule type" value="Genomic_DNA"/>
</dbReference>
<dbReference type="GO" id="GO:0046872">
    <property type="term" value="F:metal ion binding"/>
    <property type="evidence" value="ECO:0007669"/>
    <property type="project" value="UniProtKB-KW"/>
</dbReference>
<comment type="caution">
    <text evidence="3">The sequence shown here is derived from an EMBL/GenBank/DDBJ whole genome shotgun (WGS) entry which is preliminary data.</text>
</comment>
<feature type="binding site" evidence="1">
    <location>
        <position position="142"/>
    </location>
    <ligand>
        <name>Mn(2+)</name>
        <dbReference type="ChEBI" id="CHEBI:29035"/>
        <label>2</label>
    </ligand>
</feature>
<protein>
    <submittedName>
        <fullName evidence="3">Peptidase M20</fullName>
    </submittedName>
</protein>
<gene>
    <name evidence="3" type="ORF">AB840_02540</name>
</gene>
<dbReference type="STRING" id="39029.BSR42_05090"/>